<evidence type="ECO:0000313" key="14">
    <source>
        <dbReference type="EMBL" id="MBW0516471.1"/>
    </source>
</evidence>
<evidence type="ECO:0000259" key="13">
    <source>
        <dbReference type="Pfam" id="PF19316"/>
    </source>
</evidence>
<evidence type="ECO:0000256" key="1">
    <source>
        <dbReference type="ARBA" id="ARBA00004477"/>
    </source>
</evidence>
<name>A0A9Q3ECS4_9BASI</name>
<dbReference type="GO" id="GO:0005789">
    <property type="term" value="C:endoplasmic reticulum membrane"/>
    <property type="evidence" value="ECO:0007669"/>
    <property type="project" value="UniProtKB-SubCell"/>
</dbReference>
<comment type="caution">
    <text evidence="14">The sequence shown here is derived from an EMBL/GenBank/DDBJ whole genome shotgun (WGS) entry which is preliminary data.</text>
</comment>
<keyword evidence="10" id="KW-0325">Glycoprotein</keyword>
<feature type="transmembrane region" description="Helical" evidence="12">
    <location>
        <begin position="728"/>
        <end position="748"/>
    </location>
</feature>
<dbReference type="GO" id="GO:0006506">
    <property type="term" value="P:GPI anchor biosynthetic process"/>
    <property type="evidence" value="ECO:0007669"/>
    <property type="project" value="UniProtKB-KW"/>
</dbReference>
<evidence type="ECO:0000256" key="9">
    <source>
        <dbReference type="ARBA" id="ARBA00023136"/>
    </source>
</evidence>
<feature type="transmembrane region" description="Helical" evidence="12">
    <location>
        <begin position="560"/>
        <end position="581"/>
    </location>
</feature>
<feature type="transmembrane region" description="Helical" evidence="12">
    <location>
        <begin position="938"/>
        <end position="959"/>
    </location>
</feature>
<gene>
    <name evidence="14" type="ORF">O181_056186</name>
</gene>
<feature type="coiled-coil region" evidence="11">
    <location>
        <begin position="898"/>
        <end position="925"/>
    </location>
</feature>
<dbReference type="SUPFAM" id="SSF53649">
    <property type="entry name" value="Alkaline phosphatase-like"/>
    <property type="match status" value="1"/>
</dbReference>
<dbReference type="PANTHER" id="PTHR23071">
    <property type="entry name" value="PHOSPHATIDYLINOSITOL GLYCAN"/>
    <property type="match status" value="1"/>
</dbReference>
<feature type="domain" description="GPI ethanolamine phosphate transferase 2 C-terminal" evidence="13">
    <location>
        <begin position="936"/>
        <end position="1082"/>
    </location>
</feature>
<keyword evidence="11" id="KW-0175">Coiled coil</keyword>
<feature type="transmembrane region" description="Helical" evidence="12">
    <location>
        <begin position="49"/>
        <end position="68"/>
    </location>
</feature>
<evidence type="ECO:0000256" key="6">
    <source>
        <dbReference type="ARBA" id="ARBA00022692"/>
    </source>
</evidence>
<dbReference type="Proteomes" id="UP000765509">
    <property type="component" value="Unassembled WGS sequence"/>
</dbReference>
<organism evidence="14 15">
    <name type="scientific">Austropuccinia psidii MF-1</name>
    <dbReference type="NCBI Taxonomy" id="1389203"/>
    <lineage>
        <taxon>Eukaryota</taxon>
        <taxon>Fungi</taxon>
        <taxon>Dikarya</taxon>
        <taxon>Basidiomycota</taxon>
        <taxon>Pucciniomycotina</taxon>
        <taxon>Pucciniomycetes</taxon>
        <taxon>Pucciniales</taxon>
        <taxon>Sphaerophragmiaceae</taxon>
        <taxon>Austropuccinia</taxon>
    </lineage>
</organism>
<accession>A0A9Q3ECS4</accession>
<dbReference type="GO" id="GO:0051377">
    <property type="term" value="F:mannose-ethanolamine phosphotransferase activity"/>
    <property type="evidence" value="ECO:0007669"/>
    <property type="project" value="InterPro"/>
</dbReference>
<dbReference type="InterPro" id="IPR039524">
    <property type="entry name" value="PIGO/GPI13"/>
</dbReference>
<feature type="transmembrane region" description="Helical" evidence="12">
    <location>
        <begin position="808"/>
        <end position="828"/>
    </location>
</feature>
<feature type="transmembrane region" description="Helical" evidence="12">
    <location>
        <begin position="629"/>
        <end position="649"/>
    </location>
</feature>
<dbReference type="PANTHER" id="PTHR23071:SF1">
    <property type="entry name" value="GPI ETHANOLAMINE PHOSPHATE TRANSFERASE 3"/>
    <property type="match status" value="1"/>
</dbReference>
<dbReference type="EMBL" id="AVOT02025288">
    <property type="protein sequence ID" value="MBW0516471.1"/>
    <property type="molecule type" value="Genomic_DNA"/>
</dbReference>
<keyword evidence="9 12" id="KW-0472">Membrane</keyword>
<evidence type="ECO:0000256" key="7">
    <source>
        <dbReference type="ARBA" id="ARBA00022824"/>
    </source>
</evidence>
<keyword evidence="7" id="KW-0256">Endoplasmic reticulum</keyword>
<evidence type="ECO:0000256" key="4">
    <source>
        <dbReference type="ARBA" id="ARBA00022502"/>
    </source>
</evidence>
<dbReference type="Gene3D" id="3.40.720.10">
    <property type="entry name" value="Alkaline Phosphatase, subunit A"/>
    <property type="match status" value="1"/>
</dbReference>
<evidence type="ECO:0000256" key="10">
    <source>
        <dbReference type="ARBA" id="ARBA00023180"/>
    </source>
</evidence>
<dbReference type="InterPro" id="IPR002591">
    <property type="entry name" value="Phosphodiest/P_Trfase"/>
</dbReference>
<feature type="transmembrane region" description="Helical" evidence="12">
    <location>
        <begin position="655"/>
        <end position="675"/>
    </location>
</feature>
<evidence type="ECO:0000256" key="2">
    <source>
        <dbReference type="ARBA" id="ARBA00004687"/>
    </source>
</evidence>
<evidence type="ECO:0000256" key="3">
    <source>
        <dbReference type="ARBA" id="ARBA00008695"/>
    </source>
</evidence>
<keyword evidence="5" id="KW-0808">Transferase</keyword>
<comment type="pathway">
    <text evidence="2">Glycolipid biosynthesis; glycosylphosphatidylinositol-anchor biosynthesis.</text>
</comment>
<dbReference type="InterPro" id="IPR045687">
    <property type="entry name" value="PIGG/GPI7_C"/>
</dbReference>
<evidence type="ECO:0000256" key="12">
    <source>
        <dbReference type="SAM" id="Phobius"/>
    </source>
</evidence>
<evidence type="ECO:0000256" key="5">
    <source>
        <dbReference type="ARBA" id="ARBA00022679"/>
    </source>
</evidence>
<reference evidence="14" key="1">
    <citation type="submission" date="2021-03" db="EMBL/GenBank/DDBJ databases">
        <title>Draft genome sequence of rust myrtle Austropuccinia psidii MF-1, a brazilian biotype.</title>
        <authorList>
            <person name="Quecine M.C."/>
            <person name="Pachon D.M.R."/>
            <person name="Bonatelli M.L."/>
            <person name="Correr F.H."/>
            <person name="Franceschini L.M."/>
            <person name="Leite T.F."/>
            <person name="Margarido G.R.A."/>
            <person name="Almeida C.A."/>
            <person name="Ferrarezi J.A."/>
            <person name="Labate C.A."/>
        </authorList>
    </citation>
    <scope>NUCLEOTIDE SEQUENCE</scope>
    <source>
        <strain evidence="14">MF-1</strain>
    </source>
</reference>
<dbReference type="InterPro" id="IPR037675">
    <property type="entry name" value="PIG-O_N"/>
</dbReference>
<keyword evidence="15" id="KW-1185">Reference proteome</keyword>
<sequence>MSISKNPSIQSITSKDRVKINPINQRNFYHPKFLYIFNSFFQNISSTSISILVLILITFIHLASIYVFSQGFLLSRITLNDHSSFQSNSNLLKINQTHSKAIIILIDALRFDFILPHTKNLTLIDPLIHNQLILPHQLSKSNPNHSLLFHFLADPPTTTLQRLKALTTGTLPTFIDISSNFASTNVAIDEDNWLTQLHLNQKQIGLIGDDTWIKLFGIDSKLNQNHLSNGLFNPNLTFPFESFNVEDLDTVDDGVQKHLIDILSINQTLQNSHWDVLIGHLLGLDHAGHRFGASHPTIKSKLNQYNQLLTKIVNHLDDQTLLIVMGDHGMDSKGDHGGDSFNELSTALWLYSKSKPLINQQEDLPNWLFDKNDFINLQPSIGITRTISQIDLVPTLSLLLGIPIPFSNLGLIIPELFFHSNLAYNLTSTHPSKPQNLSALENLLLSISINSNQLFQFLERYAGSPNSPGQDLALHLPLLRQLYNQTIQSSQLQNHQDTFKAHRTFGLSLLSISRKIWSKFIPSLMSLGIIILTLSLLVSWKLINCLKFTTLNPNAPIRTALSSGLSIGFGGTALSSLIHFTNLLPHINFLSFILIGSSLGISIGIIFHQPISFKPNDPSISFTIPSFKTFLQISPLIFHALIFASNSFTIWEDRIVGYLAFSGILFSALMTSFTAPQKRLRIRLFLFSILFAICLRSISLSTVCREEQQKSCLVTFYSNSTSSSPPNWVMSILIPLAIVLPIILAWFLGISDSYRGPASFYFGTGFRLLLLCAVQYWITDYIISEGDLSANPNVKSTGTWMKTLAARINILLGLFSAGLLWFILPLCIDVEHQGKDEKNQVQEEEKERVLVIGFANSYGSSYLMYLCALFGILFLVNQPMGEIVLSAGLVAILSLVEINDSLEDVQALEQSFQNAINKAARAQSSISPSVMTFRGTNLAIIISLNLLGHLLFFGTGHQATFASIQWKTAFIGLDSAHKLFSGLLIILNTFGGFILIGLSIPLLTLWNVSPRIGKEDNQLNLISKTLDSSIKLMSVQACLGLSSMISCSVLRRHLMVWKIFGPRFLLSSLIILISDLILSLFSVGFGLSLVVFKVKKSFGTKCF</sequence>
<keyword evidence="4" id="KW-0337">GPI-anchor biosynthesis</keyword>
<feature type="transmembrane region" description="Helical" evidence="12">
    <location>
        <begin position="979"/>
        <end position="1008"/>
    </location>
</feature>
<evidence type="ECO:0000256" key="11">
    <source>
        <dbReference type="SAM" id="Coils"/>
    </source>
</evidence>
<evidence type="ECO:0000256" key="8">
    <source>
        <dbReference type="ARBA" id="ARBA00022989"/>
    </source>
</evidence>
<dbReference type="CDD" id="cd16023">
    <property type="entry name" value="GPI_EPT_3"/>
    <property type="match status" value="1"/>
</dbReference>
<protein>
    <recommendedName>
        <fullName evidence="13">GPI ethanolamine phosphate transferase 2 C-terminal domain-containing protein</fullName>
    </recommendedName>
</protein>
<proteinExistence type="inferred from homology"/>
<dbReference type="Pfam" id="PF01663">
    <property type="entry name" value="Phosphodiest"/>
    <property type="match status" value="1"/>
</dbReference>
<feature type="transmembrane region" description="Helical" evidence="12">
    <location>
        <begin position="849"/>
        <end position="874"/>
    </location>
</feature>
<dbReference type="OrthoDB" id="272139at2759"/>
<dbReference type="InterPro" id="IPR017850">
    <property type="entry name" value="Alkaline_phosphatase_core_sf"/>
</dbReference>
<feature type="transmembrane region" description="Helical" evidence="12">
    <location>
        <begin position="1064"/>
        <end position="1092"/>
    </location>
</feature>
<feature type="transmembrane region" description="Helical" evidence="12">
    <location>
        <begin position="520"/>
        <end position="540"/>
    </location>
</feature>
<keyword evidence="8 12" id="KW-1133">Transmembrane helix</keyword>
<dbReference type="Pfam" id="PF19316">
    <property type="entry name" value="PIGO_PIGG"/>
    <property type="match status" value="1"/>
</dbReference>
<feature type="transmembrane region" description="Helical" evidence="12">
    <location>
        <begin position="682"/>
        <end position="699"/>
    </location>
</feature>
<evidence type="ECO:0000313" key="15">
    <source>
        <dbReference type="Proteomes" id="UP000765509"/>
    </source>
</evidence>
<comment type="similarity">
    <text evidence="3">Belongs to the PIGG/PIGN/PIGO family. PIGO subfamily.</text>
</comment>
<feature type="transmembrane region" description="Helical" evidence="12">
    <location>
        <begin position="587"/>
        <end position="608"/>
    </location>
</feature>
<dbReference type="AlphaFoldDB" id="A0A9Q3ECS4"/>
<comment type="subcellular location">
    <subcellularLocation>
        <location evidence="1">Endoplasmic reticulum membrane</location>
        <topology evidence="1">Multi-pass membrane protein</topology>
    </subcellularLocation>
</comment>
<keyword evidence="6 12" id="KW-0812">Transmembrane</keyword>
<feature type="transmembrane region" description="Helical" evidence="12">
    <location>
        <begin position="760"/>
        <end position="778"/>
    </location>
</feature>